<keyword evidence="7" id="KW-0694">RNA-binding</keyword>
<dbReference type="SUPFAM" id="SSF55666">
    <property type="entry name" value="Ribonuclease PH domain 2-like"/>
    <property type="match status" value="1"/>
</dbReference>
<evidence type="ECO:0000256" key="2">
    <source>
        <dbReference type="ARBA" id="ARBA00004604"/>
    </source>
</evidence>
<dbReference type="EMBL" id="CM001741">
    <property type="protein sequence ID" value="KJB14257.1"/>
    <property type="molecule type" value="Genomic_DNA"/>
</dbReference>
<keyword evidence="4" id="KW-0963">Cytoplasm</keyword>
<comment type="subcellular location">
    <subcellularLocation>
        <location evidence="1">Cytoplasm</location>
    </subcellularLocation>
    <subcellularLocation>
        <location evidence="2">Nucleus</location>
        <location evidence="2">Nucleolus</location>
    </subcellularLocation>
</comment>
<dbReference type="GO" id="GO:0034475">
    <property type="term" value="P:U4 snRNA 3'-end processing"/>
    <property type="evidence" value="ECO:0007669"/>
    <property type="project" value="TreeGrafter"/>
</dbReference>
<keyword evidence="8" id="KW-0539">Nucleus</keyword>
<feature type="domain" description="Exoribonuclease phosphorolytic" evidence="10">
    <location>
        <begin position="46"/>
        <end position="183"/>
    </location>
</feature>
<sequence>MGLPNASGDLSTEVEVDAFRRLFPLRFYEKHLLESIRPDARPLGRARETTIALGAVASANGSALAKIGSTTMLAAIKMEVMTPSLETPDEGCIGLLPLAARFPVSLSLLKTPGRPAEAAPVVAKQLSDTILSSGMINLKELSLVSGKAAWMAYLDIYCLDADGALFDTALLSAVAAFSHLEIPVVSLNDDGKIVLSEEQGLSDREPVNKEKRKINLSSVPFSLTCVLHKNYILADPTAEEESIMDTIVTVVLDSSSQLVSLQKPGGTVLAYTSAIQDCIALTRQRVKELQKILEEAISGMEVD</sequence>
<evidence type="ECO:0000313" key="12">
    <source>
        <dbReference type="EMBL" id="KJB14257.1"/>
    </source>
</evidence>
<dbReference type="STRING" id="29730.A0A0D2M9P6"/>
<name>A0A0D2M9P6_GOSRA</name>
<dbReference type="Proteomes" id="UP000032304">
    <property type="component" value="Chromosome 2"/>
</dbReference>
<dbReference type="GO" id="GO:0071038">
    <property type="term" value="P:TRAMP-dependent tRNA surveillance pathway"/>
    <property type="evidence" value="ECO:0007669"/>
    <property type="project" value="TreeGrafter"/>
</dbReference>
<evidence type="ECO:0000256" key="1">
    <source>
        <dbReference type="ARBA" id="ARBA00004496"/>
    </source>
</evidence>
<gene>
    <name evidence="12" type="ORF">B456_002G116000</name>
</gene>
<dbReference type="Gramene" id="KJB14257">
    <property type="protein sequence ID" value="KJB14257"/>
    <property type="gene ID" value="B456_002G116000"/>
</dbReference>
<dbReference type="GO" id="GO:0035925">
    <property type="term" value="F:mRNA 3'-UTR AU-rich region binding"/>
    <property type="evidence" value="ECO:0007669"/>
    <property type="project" value="TreeGrafter"/>
</dbReference>
<dbReference type="Pfam" id="PF03725">
    <property type="entry name" value="RNase_PH_C"/>
    <property type="match status" value="1"/>
</dbReference>
<dbReference type="GO" id="GO:0016075">
    <property type="term" value="P:rRNA catabolic process"/>
    <property type="evidence" value="ECO:0007669"/>
    <property type="project" value="TreeGrafter"/>
</dbReference>
<evidence type="ECO:0000256" key="5">
    <source>
        <dbReference type="ARBA" id="ARBA00022552"/>
    </source>
</evidence>
<dbReference type="GO" id="GO:0034473">
    <property type="term" value="P:U1 snRNA 3'-end processing"/>
    <property type="evidence" value="ECO:0007669"/>
    <property type="project" value="TreeGrafter"/>
</dbReference>
<dbReference type="GO" id="GO:0005730">
    <property type="term" value="C:nucleolus"/>
    <property type="evidence" value="ECO:0007669"/>
    <property type="project" value="UniProtKB-SubCell"/>
</dbReference>
<feature type="domain" description="Exoribonuclease phosphorolytic" evidence="11">
    <location>
        <begin position="219"/>
        <end position="281"/>
    </location>
</feature>
<dbReference type="FunFam" id="3.30.230.70:FF:000018">
    <property type="entry name" value="Exosome complex exonuclease RRP43"/>
    <property type="match status" value="1"/>
</dbReference>
<dbReference type="InterPro" id="IPR033196">
    <property type="entry name" value="Rrp43"/>
</dbReference>
<dbReference type="InterPro" id="IPR036345">
    <property type="entry name" value="ExoRNase_PH_dom2_sf"/>
</dbReference>
<dbReference type="GO" id="GO:0071028">
    <property type="term" value="P:nuclear mRNA surveillance"/>
    <property type="evidence" value="ECO:0007669"/>
    <property type="project" value="TreeGrafter"/>
</dbReference>
<comment type="similarity">
    <text evidence="3">Belongs to the RNase PH family.</text>
</comment>
<evidence type="ECO:0000256" key="8">
    <source>
        <dbReference type="ARBA" id="ARBA00023242"/>
    </source>
</evidence>
<dbReference type="PANTHER" id="PTHR11097">
    <property type="entry name" value="EXOSOME COMPLEX EXONUCLEASE RIBOSOMAL RNA PROCESSING PROTEIN"/>
    <property type="match status" value="1"/>
</dbReference>
<dbReference type="AlphaFoldDB" id="A0A0D2M9P6"/>
<evidence type="ECO:0000259" key="10">
    <source>
        <dbReference type="Pfam" id="PF01138"/>
    </source>
</evidence>
<dbReference type="Pfam" id="PF01138">
    <property type="entry name" value="RNase_PH"/>
    <property type="match status" value="1"/>
</dbReference>
<dbReference type="Gene3D" id="3.30.230.70">
    <property type="entry name" value="GHMP Kinase, N-terminal domain"/>
    <property type="match status" value="1"/>
</dbReference>
<dbReference type="GO" id="GO:0000177">
    <property type="term" value="C:cytoplasmic exosome (RNase complex)"/>
    <property type="evidence" value="ECO:0007669"/>
    <property type="project" value="TreeGrafter"/>
</dbReference>
<accession>A0A0D2M9P6</accession>
<evidence type="ECO:0000256" key="4">
    <source>
        <dbReference type="ARBA" id="ARBA00022490"/>
    </source>
</evidence>
<proteinExistence type="inferred from homology"/>
<keyword evidence="13" id="KW-1185">Reference proteome</keyword>
<dbReference type="CDD" id="cd11369">
    <property type="entry name" value="RNase_PH_RRP43"/>
    <property type="match status" value="1"/>
</dbReference>
<evidence type="ECO:0000256" key="3">
    <source>
        <dbReference type="ARBA" id="ARBA00006678"/>
    </source>
</evidence>
<dbReference type="GO" id="GO:0071035">
    <property type="term" value="P:nuclear polyadenylation-dependent rRNA catabolic process"/>
    <property type="evidence" value="ECO:0007669"/>
    <property type="project" value="TreeGrafter"/>
</dbReference>
<evidence type="ECO:0000256" key="9">
    <source>
        <dbReference type="ARBA" id="ARBA00030617"/>
    </source>
</evidence>
<keyword evidence="5" id="KW-0698">rRNA processing</keyword>
<dbReference type="InterPro" id="IPR001247">
    <property type="entry name" value="ExoRNase_PH_dom1"/>
</dbReference>
<keyword evidence="6" id="KW-0271">Exosome</keyword>
<organism evidence="12 13">
    <name type="scientific">Gossypium raimondii</name>
    <name type="common">Peruvian cotton</name>
    <name type="synonym">Gossypium klotzschianum subsp. raimondii</name>
    <dbReference type="NCBI Taxonomy" id="29730"/>
    <lineage>
        <taxon>Eukaryota</taxon>
        <taxon>Viridiplantae</taxon>
        <taxon>Streptophyta</taxon>
        <taxon>Embryophyta</taxon>
        <taxon>Tracheophyta</taxon>
        <taxon>Spermatophyta</taxon>
        <taxon>Magnoliopsida</taxon>
        <taxon>eudicotyledons</taxon>
        <taxon>Gunneridae</taxon>
        <taxon>Pentapetalae</taxon>
        <taxon>rosids</taxon>
        <taxon>malvids</taxon>
        <taxon>Malvales</taxon>
        <taxon>Malvaceae</taxon>
        <taxon>Malvoideae</taxon>
        <taxon>Gossypium</taxon>
    </lineage>
</organism>
<reference evidence="12 13" key="1">
    <citation type="journal article" date="2012" name="Nature">
        <title>Repeated polyploidization of Gossypium genomes and the evolution of spinnable cotton fibres.</title>
        <authorList>
            <person name="Paterson A.H."/>
            <person name="Wendel J.F."/>
            <person name="Gundlach H."/>
            <person name="Guo H."/>
            <person name="Jenkins J."/>
            <person name="Jin D."/>
            <person name="Llewellyn D."/>
            <person name="Showmaker K.C."/>
            <person name="Shu S."/>
            <person name="Udall J."/>
            <person name="Yoo M.J."/>
            <person name="Byers R."/>
            <person name="Chen W."/>
            <person name="Doron-Faigenboim A."/>
            <person name="Duke M.V."/>
            <person name="Gong L."/>
            <person name="Grimwood J."/>
            <person name="Grover C."/>
            <person name="Grupp K."/>
            <person name="Hu G."/>
            <person name="Lee T.H."/>
            <person name="Li J."/>
            <person name="Lin L."/>
            <person name="Liu T."/>
            <person name="Marler B.S."/>
            <person name="Page J.T."/>
            <person name="Roberts A.W."/>
            <person name="Romanel E."/>
            <person name="Sanders W.S."/>
            <person name="Szadkowski E."/>
            <person name="Tan X."/>
            <person name="Tang H."/>
            <person name="Xu C."/>
            <person name="Wang J."/>
            <person name="Wang Z."/>
            <person name="Zhang D."/>
            <person name="Zhang L."/>
            <person name="Ashrafi H."/>
            <person name="Bedon F."/>
            <person name="Bowers J.E."/>
            <person name="Brubaker C.L."/>
            <person name="Chee P.W."/>
            <person name="Das S."/>
            <person name="Gingle A.R."/>
            <person name="Haigler C.H."/>
            <person name="Harker D."/>
            <person name="Hoffmann L.V."/>
            <person name="Hovav R."/>
            <person name="Jones D.C."/>
            <person name="Lemke C."/>
            <person name="Mansoor S."/>
            <person name="ur Rahman M."/>
            <person name="Rainville L.N."/>
            <person name="Rambani A."/>
            <person name="Reddy U.K."/>
            <person name="Rong J.K."/>
            <person name="Saranga Y."/>
            <person name="Scheffler B.E."/>
            <person name="Scheffler J.A."/>
            <person name="Stelly D.M."/>
            <person name="Triplett B.A."/>
            <person name="Van Deynze A."/>
            <person name="Vaslin M.F."/>
            <person name="Waghmare V.N."/>
            <person name="Walford S.A."/>
            <person name="Wright R.J."/>
            <person name="Zaki E.A."/>
            <person name="Zhang T."/>
            <person name="Dennis E.S."/>
            <person name="Mayer K.F."/>
            <person name="Peterson D.G."/>
            <person name="Rokhsar D.S."/>
            <person name="Wang X."/>
            <person name="Schmutz J."/>
        </authorList>
    </citation>
    <scope>NUCLEOTIDE SEQUENCE [LARGE SCALE GENOMIC DNA]</scope>
</reference>
<evidence type="ECO:0000256" key="7">
    <source>
        <dbReference type="ARBA" id="ARBA00022884"/>
    </source>
</evidence>
<dbReference type="InterPro" id="IPR015847">
    <property type="entry name" value="ExoRNase_PH_dom2"/>
</dbReference>
<dbReference type="GO" id="GO:0000176">
    <property type="term" value="C:nuclear exosome (RNase complex)"/>
    <property type="evidence" value="ECO:0007669"/>
    <property type="project" value="TreeGrafter"/>
</dbReference>
<dbReference type="eggNOG" id="KOG1613">
    <property type="taxonomic scope" value="Eukaryota"/>
</dbReference>
<evidence type="ECO:0000313" key="13">
    <source>
        <dbReference type="Proteomes" id="UP000032304"/>
    </source>
</evidence>
<evidence type="ECO:0000256" key="6">
    <source>
        <dbReference type="ARBA" id="ARBA00022835"/>
    </source>
</evidence>
<protein>
    <recommendedName>
        <fullName evidence="9">Ribosomal RNA-processing protein 43</fullName>
    </recommendedName>
</protein>
<dbReference type="GO" id="GO:0034476">
    <property type="term" value="P:U5 snRNA 3'-end processing"/>
    <property type="evidence" value="ECO:0007669"/>
    <property type="project" value="TreeGrafter"/>
</dbReference>
<dbReference type="InterPro" id="IPR027408">
    <property type="entry name" value="PNPase/RNase_PH_dom_sf"/>
</dbReference>
<evidence type="ECO:0000259" key="11">
    <source>
        <dbReference type="Pfam" id="PF03725"/>
    </source>
</evidence>
<dbReference type="SUPFAM" id="SSF54211">
    <property type="entry name" value="Ribosomal protein S5 domain 2-like"/>
    <property type="match status" value="1"/>
</dbReference>
<dbReference type="InterPro" id="IPR020568">
    <property type="entry name" value="Ribosomal_Su5_D2-typ_SF"/>
</dbReference>
<dbReference type="GO" id="GO:0000467">
    <property type="term" value="P:exonucleolytic trimming to generate mature 3'-end of 5.8S rRNA from tricistronic rRNA transcript (SSU-rRNA, 5.8S rRNA, LSU-rRNA)"/>
    <property type="evidence" value="ECO:0007669"/>
    <property type="project" value="TreeGrafter"/>
</dbReference>
<dbReference type="InterPro" id="IPR050590">
    <property type="entry name" value="Exosome_comp_Rrp42_subfam"/>
</dbReference>
<dbReference type="PANTHER" id="PTHR11097:SF9">
    <property type="entry name" value="EXOSOME COMPLEX COMPONENT RRP43"/>
    <property type="match status" value="1"/>
</dbReference>